<reference evidence="2 3" key="1">
    <citation type="submission" date="2020-02" db="EMBL/GenBank/DDBJ databases">
        <authorList>
            <person name="Ferguson B K."/>
        </authorList>
    </citation>
    <scope>NUCLEOTIDE SEQUENCE [LARGE SCALE GENOMIC DNA]</scope>
</reference>
<evidence type="ECO:0000256" key="1">
    <source>
        <dbReference type="SAM" id="MobiDB-lite"/>
    </source>
</evidence>
<feature type="compositionally biased region" description="Basic and acidic residues" evidence="1">
    <location>
        <begin position="7"/>
        <end position="21"/>
    </location>
</feature>
<feature type="non-terminal residue" evidence="2">
    <location>
        <position position="80"/>
    </location>
</feature>
<evidence type="ECO:0000313" key="3">
    <source>
        <dbReference type="Proteomes" id="UP000479000"/>
    </source>
</evidence>
<accession>A0A6H5H0N3</accession>
<proteinExistence type="predicted"/>
<dbReference type="EMBL" id="CADCXU010021112">
    <property type="protein sequence ID" value="CAB0008909.1"/>
    <property type="molecule type" value="Genomic_DNA"/>
</dbReference>
<gene>
    <name evidence="2" type="ORF">NTEN_LOCUS14115</name>
</gene>
<dbReference type="AlphaFoldDB" id="A0A6H5H0N3"/>
<sequence length="80" mass="8914">MGSVQRRQCDRLRDRPADPRNRNAHQSSSSGDGRLPETGELVSSIVNLISKADSIFCNFVRPLLVTFSKDIILVGILILY</sequence>
<organism evidence="2 3">
    <name type="scientific">Nesidiocoris tenuis</name>
    <dbReference type="NCBI Taxonomy" id="355587"/>
    <lineage>
        <taxon>Eukaryota</taxon>
        <taxon>Metazoa</taxon>
        <taxon>Ecdysozoa</taxon>
        <taxon>Arthropoda</taxon>
        <taxon>Hexapoda</taxon>
        <taxon>Insecta</taxon>
        <taxon>Pterygota</taxon>
        <taxon>Neoptera</taxon>
        <taxon>Paraneoptera</taxon>
        <taxon>Hemiptera</taxon>
        <taxon>Heteroptera</taxon>
        <taxon>Panheteroptera</taxon>
        <taxon>Cimicomorpha</taxon>
        <taxon>Miridae</taxon>
        <taxon>Dicyphina</taxon>
        <taxon>Nesidiocoris</taxon>
    </lineage>
</organism>
<name>A0A6H5H0N3_9HEMI</name>
<keyword evidence="3" id="KW-1185">Reference proteome</keyword>
<dbReference type="Proteomes" id="UP000479000">
    <property type="component" value="Unassembled WGS sequence"/>
</dbReference>
<feature type="region of interest" description="Disordered" evidence="1">
    <location>
        <begin position="1"/>
        <end position="37"/>
    </location>
</feature>
<evidence type="ECO:0000313" key="2">
    <source>
        <dbReference type="EMBL" id="CAB0008909.1"/>
    </source>
</evidence>
<protein>
    <submittedName>
        <fullName evidence="2">Uncharacterized protein</fullName>
    </submittedName>
</protein>